<name>A0A9W6S0I2_9ACTN</name>
<dbReference type="EMBL" id="BSTK01000002">
    <property type="protein sequence ID" value="GLY83532.1"/>
    <property type="molecule type" value="Genomic_DNA"/>
</dbReference>
<organism evidence="2 3">
    <name type="scientific">Actinoallomurus iriomotensis</name>
    <dbReference type="NCBI Taxonomy" id="478107"/>
    <lineage>
        <taxon>Bacteria</taxon>
        <taxon>Bacillati</taxon>
        <taxon>Actinomycetota</taxon>
        <taxon>Actinomycetes</taxon>
        <taxon>Streptosporangiales</taxon>
        <taxon>Thermomonosporaceae</taxon>
        <taxon>Actinoallomurus</taxon>
    </lineage>
</organism>
<protein>
    <submittedName>
        <fullName evidence="2">Uncharacterized protein</fullName>
    </submittedName>
</protein>
<evidence type="ECO:0000313" key="3">
    <source>
        <dbReference type="Proteomes" id="UP001165074"/>
    </source>
</evidence>
<comment type="caution">
    <text evidence="2">The sequence shown here is derived from an EMBL/GenBank/DDBJ whole genome shotgun (WGS) entry which is preliminary data.</text>
</comment>
<dbReference type="Proteomes" id="UP001165074">
    <property type="component" value="Unassembled WGS sequence"/>
</dbReference>
<dbReference type="AlphaFoldDB" id="A0A9W6S0I2"/>
<reference evidence="2" key="1">
    <citation type="submission" date="2023-03" db="EMBL/GenBank/DDBJ databases">
        <title>Actinoallomurus iriomotensis NBRC 103684.</title>
        <authorList>
            <person name="Ichikawa N."/>
            <person name="Sato H."/>
            <person name="Tonouchi N."/>
        </authorList>
    </citation>
    <scope>NUCLEOTIDE SEQUENCE</scope>
    <source>
        <strain evidence="2">NBRC 103684</strain>
    </source>
</reference>
<accession>A0A9W6S0I2</accession>
<keyword evidence="3" id="KW-1185">Reference proteome</keyword>
<proteinExistence type="predicted"/>
<evidence type="ECO:0000256" key="1">
    <source>
        <dbReference type="SAM" id="MobiDB-lite"/>
    </source>
</evidence>
<gene>
    <name evidence="2" type="ORF">Airi02_014620</name>
</gene>
<sequence>MLAEGMLGGVAPAGREISVSAPARAMTEEMAAKARLTSFSFCPVFRPGGAAGRQRNSRTERSVTKCEKL</sequence>
<feature type="compositionally biased region" description="Basic and acidic residues" evidence="1">
    <location>
        <begin position="57"/>
        <end position="69"/>
    </location>
</feature>
<feature type="region of interest" description="Disordered" evidence="1">
    <location>
        <begin position="48"/>
        <end position="69"/>
    </location>
</feature>
<evidence type="ECO:0000313" key="2">
    <source>
        <dbReference type="EMBL" id="GLY83532.1"/>
    </source>
</evidence>